<keyword evidence="1" id="KW-0472">Membrane</keyword>
<evidence type="ECO:0000313" key="2">
    <source>
        <dbReference type="EMBL" id="GLQ19386.1"/>
    </source>
</evidence>
<keyword evidence="1" id="KW-0812">Transmembrane</keyword>
<dbReference type="RefSeq" id="WP_284369138.1">
    <property type="nucleotide sequence ID" value="NZ_BSNJ01000001.1"/>
</dbReference>
<dbReference type="InterPro" id="IPR021362">
    <property type="entry name" value="DUF2834"/>
</dbReference>
<comment type="caution">
    <text evidence="2">The sequence shown here is derived from an EMBL/GenBank/DDBJ whole genome shotgun (WGS) entry which is preliminary data.</text>
</comment>
<feature type="transmembrane region" description="Helical" evidence="1">
    <location>
        <begin position="46"/>
        <end position="68"/>
    </location>
</feature>
<sequence length="113" mass="12260">MSARGFEIMVGAVALLFTAIFAAMVMPALTADFDPVGAALSGFVNPYASGYAWDAILCWVILSVWILYERQTLQVKYGWICIALGLVPGVAVGFGLYLILRMRTLKSKANNAH</sequence>
<feature type="transmembrane region" description="Helical" evidence="1">
    <location>
        <begin position="77"/>
        <end position="100"/>
    </location>
</feature>
<dbReference type="Pfam" id="PF11196">
    <property type="entry name" value="DUF2834"/>
    <property type="match status" value="1"/>
</dbReference>
<accession>A0ABQ5UYE0</accession>
<name>A0ABQ5UYE0_9PROT</name>
<proteinExistence type="predicted"/>
<protein>
    <recommendedName>
        <fullName evidence="4">DUF2834 domain-containing protein</fullName>
    </recommendedName>
</protein>
<keyword evidence="3" id="KW-1185">Reference proteome</keyword>
<dbReference type="Proteomes" id="UP001161390">
    <property type="component" value="Unassembled WGS sequence"/>
</dbReference>
<keyword evidence="1" id="KW-1133">Transmembrane helix</keyword>
<evidence type="ECO:0000313" key="3">
    <source>
        <dbReference type="Proteomes" id="UP001161390"/>
    </source>
</evidence>
<gene>
    <name evidence="2" type="ORF">GCM10007854_03410</name>
</gene>
<reference evidence="2" key="1">
    <citation type="journal article" date="2014" name="Int. J. Syst. Evol. Microbiol.">
        <title>Complete genome of a new Firmicutes species belonging to the dominant human colonic microbiota ('Ruminococcus bicirculans') reveals two chromosomes and a selective capacity to utilize plant glucans.</title>
        <authorList>
            <consortium name="NISC Comparative Sequencing Program"/>
            <person name="Wegmann U."/>
            <person name="Louis P."/>
            <person name="Goesmann A."/>
            <person name="Henrissat B."/>
            <person name="Duncan S.H."/>
            <person name="Flint H.J."/>
        </authorList>
    </citation>
    <scope>NUCLEOTIDE SEQUENCE</scope>
    <source>
        <strain evidence="2">NBRC 108216</strain>
    </source>
</reference>
<evidence type="ECO:0000256" key="1">
    <source>
        <dbReference type="SAM" id="Phobius"/>
    </source>
</evidence>
<reference evidence="2" key="2">
    <citation type="submission" date="2023-01" db="EMBL/GenBank/DDBJ databases">
        <title>Draft genome sequence of Algimonas porphyrae strain NBRC 108216.</title>
        <authorList>
            <person name="Sun Q."/>
            <person name="Mori K."/>
        </authorList>
    </citation>
    <scope>NUCLEOTIDE SEQUENCE</scope>
    <source>
        <strain evidence="2">NBRC 108216</strain>
    </source>
</reference>
<organism evidence="2 3">
    <name type="scientific">Algimonas porphyrae</name>
    <dbReference type="NCBI Taxonomy" id="1128113"/>
    <lineage>
        <taxon>Bacteria</taxon>
        <taxon>Pseudomonadati</taxon>
        <taxon>Pseudomonadota</taxon>
        <taxon>Alphaproteobacteria</taxon>
        <taxon>Maricaulales</taxon>
        <taxon>Robiginitomaculaceae</taxon>
        <taxon>Algimonas</taxon>
    </lineage>
</organism>
<evidence type="ECO:0008006" key="4">
    <source>
        <dbReference type="Google" id="ProtNLM"/>
    </source>
</evidence>
<dbReference type="EMBL" id="BSNJ01000001">
    <property type="protein sequence ID" value="GLQ19386.1"/>
    <property type="molecule type" value="Genomic_DNA"/>
</dbReference>